<proteinExistence type="predicted"/>
<name>A0A1B2J7M8_PICPA</name>
<dbReference type="PROSITE" id="PS50297">
    <property type="entry name" value="ANK_REP_REGION"/>
    <property type="match status" value="2"/>
</dbReference>
<gene>
    <name evidence="2" type="primary">YAR1</name>
    <name evidence="2" type="ORF">ATY40_BA7500938</name>
</gene>
<dbReference type="EMBL" id="CP014584">
    <property type="protein sequence ID" value="ANZ73984.1"/>
    <property type="molecule type" value="Genomic_DNA"/>
</dbReference>
<feature type="repeat" description="ANK" evidence="1">
    <location>
        <begin position="84"/>
        <end position="104"/>
    </location>
</feature>
<dbReference type="SUPFAM" id="SSF48403">
    <property type="entry name" value="Ankyrin repeat"/>
    <property type="match status" value="1"/>
</dbReference>
<dbReference type="PROSITE" id="PS50088">
    <property type="entry name" value="ANK_REPEAT"/>
    <property type="match status" value="2"/>
</dbReference>
<sequence length="184" mass="20864">MITQLTQEEVDILIDEARYGELESLKEIFQQIDPKVLLTIHNDITLTTPFHMAAANGHTEVLDYLLSLIPKEEVKTVINKQNESGSTALHWAALNGHLEVVKLLCEKYDADPFIKNNADHDAIYEAEMNNKEDVETYFLEKYSVEPENNHDDDTVEFNEGTEIQNATKDALDSLSKDAEKVSIN</sequence>
<evidence type="ECO:0000313" key="3">
    <source>
        <dbReference type="Proteomes" id="UP000094565"/>
    </source>
</evidence>
<organism evidence="2 3">
    <name type="scientific">Komagataella pastoris</name>
    <name type="common">Yeast</name>
    <name type="synonym">Pichia pastoris</name>
    <dbReference type="NCBI Taxonomy" id="4922"/>
    <lineage>
        <taxon>Eukaryota</taxon>
        <taxon>Fungi</taxon>
        <taxon>Dikarya</taxon>
        <taxon>Ascomycota</taxon>
        <taxon>Saccharomycotina</taxon>
        <taxon>Pichiomycetes</taxon>
        <taxon>Pichiales</taxon>
        <taxon>Pichiaceae</taxon>
        <taxon>Komagataella</taxon>
    </lineage>
</organism>
<evidence type="ECO:0000256" key="1">
    <source>
        <dbReference type="PROSITE-ProRule" id="PRU00023"/>
    </source>
</evidence>
<dbReference type="Proteomes" id="UP000094565">
    <property type="component" value="Chromosome 1"/>
</dbReference>
<dbReference type="PANTHER" id="PTHR24121">
    <property type="entry name" value="NO MECHANORECEPTOR POTENTIAL C, ISOFORM D-RELATED"/>
    <property type="match status" value="1"/>
</dbReference>
<dbReference type="SMART" id="SM00248">
    <property type="entry name" value="ANK"/>
    <property type="match status" value="2"/>
</dbReference>
<accession>A0A1B2J7M8</accession>
<feature type="repeat" description="ANK" evidence="1">
    <location>
        <begin position="45"/>
        <end position="67"/>
    </location>
</feature>
<reference evidence="2 3" key="1">
    <citation type="submission" date="2016-02" db="EMBL/GenBank/DDBJ databases">
        <title>Comparative genomic and transcriptomic foundation for Pichia pastoris.</title>
        <authorList>
            <person name="Love K.R."/>
            <person name="Shah K.A."/>
            <person name="Whittaker C.A."/>
            <person name="Wu J."/>
            <person name="Bartlett M.C."/>
            <person name="Ma D."/>
            <person name="Leeson R.L."/>
            <person name="Priest M."/>
            <person name="Young S.K."/>
            <person name="Love J.C."/>
        </authorList>
    </citation>
    <scope>NUCLEOTIDE SEQUENCE [LARGE SCALE GENOMIC DNA]</scope>
    <source>
        <strain evidence="2 3">ATCC 28485</strain>
    </source>
</reference>
<protein>
    <submittedName>
        <fullName evidence="2">BA75_00938T0</fullName>
    </submittedName>
</protein>
<dbReference type="OrthoDB" id="10057496at2759"/>
<dbReference type="Gene3D" id="1.25.40.20">
    <property type="entry name" value="Ankyrin repeat-containing domain"/>
    <property type="match status" value="1"/>
</dbReference>
<dbReference type="Pfam" id="PF12796">
    <property type="entry name" value="Ank_2"/>
    <property type="match status" value="1"/>
</dbReference>
<evidence type="ECO:0000313" key="2">
    <source>
        <dbReference type="EMBL" id="ANZ73984.1"/>
    </source>
</evidence>
<dbReference type="AlphaFoldDB" id="A0A1B2J7M8"/>
<dbReference type="InterPro" id="IPR002110">
    <property type="entry name" value="Ankyrin_rpt"/>
</dbReference>
<keyword evidence="3" id="KW-1185">Reference proteome</keyword>
<dbReference type="InterPro" id="IPR036770">
    <property type="entry name" value="Ankyrin_rpt-contain_sf"/>
</dbReference>
<keyword evidence="1" id="KW-0040">ANK repeat</keyword>
<dbReference type="PANTHER" id="PTHR24121:SF21">
    <property type="entry name" value="ANKYRIN REPEAT FAMILY PROTEIN"/>
    <property type="match status" value="1"/>
</dbReference>